<dbReference type="GeneID" id="76835873"/>
<dbReference type="GO" id="GO:0005829">
    <property type="term" value="C:cytosol"/>
    <property type="evidence" value="ECO:0007669"/>
    <property type="project" value="TreeGrafter"/>
</dbReference>
<dbReference type="InterPro" id="IPR036388">
    <property type="entry name" value="WH-like_DNA-bd_sf"/>
</dbReference>
<evidence type="ECO:0000313" key="5">
    <source>
        <dbReference type="EMBL" id="WAI01157.1"/>
    </source>
</evidence>
<dbReference type="InterPro" id="IPR019887">
    <property type="entry name" value="Tscrpt_reg_AsnC/Lrp_C"/>
</dbReference>
<organism evidence="5 6">
    <name type="scientific">Methanogenium organophilum</name>
    <dbReference type="NCBI Taxonomy" id="2199"/>
    <lineage>
        <taxon>Archaea</taxon>
        <taxon>Methanobacteriati</taxon>
        <taxon>Methanobacteriota</taxon>
        <taxon>Stenosarchaea group</taxon>
        <taxon>Methanomicrobia</taxon>
        <taxon>Methanomicrobiales</taxon>
        <taxon>Methanomicrobiaceae</taxon>
        <taxon>Methanogenium</taxon>
    </lineage>
</organism>
<dbReference type="PRINTS" id="PR00033">
    <property type="entry name" value="HTHASNC"/>
</dbReference>
<dbReference type="SUPFAM" id="SSF46785">
    <property type="entry name" value="Winged helix' DNA-binding domain"/>
    <property type="match status" value="1"/>
</dbReference>
<dbReference type="GO" id="GO:0043200">
    <property type="term" value="P:response to amino acid"/>
    <property type="evidence" value="ECO:0007669"/>
    <property type="project" value="TreeGrafter"/>
</dbReference>
<dbReference type="SMART" id="SM00344">
    <property type="entry name" value="HTH_ASNC"/>
    <property type="match status" value="1"/>
</dbReference>
<sequence length="150" mass="16891">MDTIDHAILSELARDGRISMAELGKQLDIAPSTVFKRIEKLKTSGVIEGFTIAINPDYFADSLISFLTITVSPDDKEEVASFLANHDSILELYETLEPSDFMAKVVVSSITNLKNEILIPLSRFAGVKEIKPFITVKRIKEQNWSVRRYD</sequence>
<dbReference type="Gene3D" id="3.30.70.920">
    <property type="match status" value="1"/>
</dbReference>
<evidence type="ECO:0000256" key="1">
    <source>
        <dbReference type="ARBA" id="ARBA00023015"/>
    </source>
</evidence>
<dbReference type="Pfam" id="PF13412">
    <property type="entry name" value="HTH_24"/>
    <property type="match status" value="1"/>
</dbReference>
<gene>
    <name evidence="5" type="ORF">OU421_12185</name>
</gene>
<reference evidence="5" key="1">
    <citation type="submission" date="2022-11" db="EMBL/GenBank/DDBJ databases">
        <title>Complete genome sequence of Methanogenium organophilum DSM 3596.</title>
        <authorList>
            <person name="Chen S.-C."/>
            <person name="Lai S.-J."/>
            <person name="You Y.-T."/>
        </authorList>
    </citation>
    <scope>NUCLEOTIDE SEQUENCE</scope>
    <source>
        <strain evidence="5">DSM 3596</strain>
    </source>
</reference>
<dbReference type="Pfam" id="PF01037">
    <property type="entry name" value="AsnC_trans_reg"/>
    <property type="match status" value="1"/>
</dbReference>
<dbReference type="Proteomes" id="UP001163096">
    <property type="component" value="Chromosome"/>
</dbReference>
<dbReference type="PANTHER" id="PTHR30154:SF34">
    <property type="entry name" value="TRANSCRIPTIONAL REGULATOR AZLB"/>
    <property type="match status" value="1"/>
</dbReference>
<dbReference type="PROSITE" id="PS50956">
    <property type="entry name" value="HTH_ASNC_2"/>
    <property type="match status" value="1"/>
</dbReference>
<accession>A0A9X9S3N9</accession>
<dbReference type="SUPFAM" id="SSF54909">
    <property type="entry name" value="Dimeric alpha+beta barrel"/>
    <property type="match status" value="1"/>
</dbReference>
<dbReference type="AlphaFoldDB" id="A0A9X9S3N9"/>
<dbReference type="KEGG" id="mou:OU421_12185"/>
<feature type="domain" description="HTH asnC-type" evidence="4">
    <location>
        <begin position="1"/>
        <end position="62"/>
    </location>
</feature>
<dbReference type="PANTHER" id="PTHR30154">
    <property type="entry name" value="LEUCINE-RESPONSIVE REGULATORY PROTEIN"/>
    <property type="match status" value="1"/>
</dbReference>
<evidence type="ECO:0000256" key="3">
    <source>
        <dbReference type="ARBA" id="ARBA00023163"/>
    </source>
</evidence>
<keyword evidence="2" id="KW-0238">DNA-binding</keyword>
<evidence type="ECO:0000259" key="4">
    <source>
        <dbReference type="PROSITE" id="PS50956"/>
    </source>
</evidence>
<dbReference type="GO" id="GO:0043565">
    <property type="term" value="F:sequence-specific DNA binding"/>
    <property type="evidence" value="ECO:0007669"/>
    <property type="project" value="InterPro"/>
</dbReference>
<dbReference type="InterPro" id="IPR019888">
    <property type="entry name" value="Tscrpt_reg_AsnC-like"/>
</dbReference>
<keyword evidence="6" id="KW-1185">Reference proteome</keyword>
<dbReference type="Gene3D" id="1.10.10.10">
    <property type="entry name" value="Winged helix-like DNA-binding domain superfamily/Winged helix DNA-binding domain"/>
    <property type="match status" value="1"/>
</dbReference>
<dbReference type="InterPro" id="IPR011008">
    <property type="entry name" value="Dimeric_a/b-barrel"/>
</dbReference>
<name>A0A9X9S3N9_METOG</name>
<dbReference type="EMBL" id="CP113361">
    <property type="protein sequence ID" value="WAI01157.1"/>
    <property type="molecule type" value="Genomic_DNA"/>
</dbReference>
<keyword evidence="3" id="KW-0804">Transcription</keyword>
<dbReference type="InterPro" id="IPR000485">
    <property type="entry name" value="AsnC-type_HTH_dom"/>
</dbReference>
<evidence type="ECO:0000256" key="2">
    <source>
        <dbReference type="ARBA" id="ARBA00023125"/>
    </source>
</evidence>
<dbReference type="InterPro" id="IPR036390">
    <property type="entry name" value="WH_DNA-bd_sf"/>
</dbReference>
<protein>
    <submittedName>
        <fullName evidence="5">Lrp/AsnC family transcriptional regulator</fullName>
    </submittedName>
</protein>
<keyword evidence="1" id="KW-0805">Transcription regulation</keyword>
<evidence type="ECO:0000313" key="6">
    <source>
        <dbReference type="Proteomes" id="UP001163096"/>
    </source>
</evidence>
<proteinExistence type="predicted"/>
<dbReference type="RefSeq" id="WP_268186374.1">
    <property type="nucleotide sequence ID" value="NZ_CP113361.1"/>
</dbReference>